<evidence type="ECO:0000313" key="7">
    <source>
        <dbReference type="Proteomes" id="UP000075663"/>
    </source>
</evidence>
<dbReference type="InterPro" id="IPR000055">
    <property type="entry name" value="Restrct_endonuc_typeI_TRD"/>
</dbReference>
<keyword evidence="3" id="KW-0238">DNA-binding</keyword>
<organism evidence="6 7">
    <name type="scientific">Roseivirga seohaensis</name>
    <dbReference type="NCBI Taxonomy" id="1914963"/>
    <lineage>
        <taxon>Bacteria</taxon>
        <taxon>Pseudomonadati</taxon>
        <taxon>Bacteroidota</taxon>
        <taxon>Cytophagia</taxon>
        <taxon>Cytophagales</taxon>
        <taxon>Roseivirgaceae</taxon>
        <taxon>Roseivirga</taxon>
    </lineage>
</organism>
<comment type="caution">
    <text evidence="6">The sequence shown here is derived from an EMBL/GenBank/DDBJ whole genome shotgun (WGS) entry which is preliminary data.</text>
</comment>
<protein>
    <recommendedName>
        <fullName evidence="5">Type I restriction modification DNA specificity domain-containing protein</fullName>
    </recommendedName>
</protein>
<gene>
    <name evidence="6" type="ORF">AWW67_09720</name>
</gene>
<dbReference type="Gene3D" id="3.90.220.20">
    <property type="entry name" value="DNA methylase specificity domains"/>
    <property type="match status" value="2"/>
</dbReference>
<dbReference type="RefSeq" id="WP_062302560.1">
    <property type="nucleotide sequence ID" value="NZ_LRPB01000047.1"/>
</dbReference>
<sequence>MKKEYSDTQSSSFTLFEKLKSAKKDLISNKLILDKKDSHSYPIKAIPFNIPNHWKWCFLSDISIIQEGPGIRKHQYQDNGIQFLTVTNILEGSVDLEKSQKYISSDEYNEKYKHYKINSGDIVTACSGASWGKSAIYEGDEILMLNTSTLRLRFFNDLGDNRYLYYLTKSDYFKANLASHSTGQQPNYGYSHYSKIPIPLPPLNEQQRIVSILDQAFAAIDKAKANAAQNLQNAKELFESYLQGVFEKKGDGWEEKKLGEIAKINYGYTEKASTEEVGPKFLRITDIQEYGVDWDTVPYCKCNDKDLPKYKLETGDIVFARTGATTGKSYLVKSPPNAVFASYLIRLQMNSIDEFIPEFISYFFQTKTYWNKINAGISGSAQGGFNATKLGELEFDFPKSKDKQLVIVHQLDALRAETQKLEAVYQKKMDDLEELKKSILQKAFTGELTEKEVAV</sequence>
<dbReference type="PANTHER" id="PTHR30408">
    <property type="entry name" value="TYPE-1 RESTRICTION ENZYME ECOKI SPECIFICITY PROTEIN"/>
    <property type="match status" value="1"/>
</dbReference>
<dbReference type="GO" id="GO:0009307">
    <property type="term" value="P:DNA restriction-modification system"/>
    <property type="evidence" value="ECO:0007669"/>
    <property type="project" value="UniProtKB-KW"/>
</dbReference>
<dbReference type="AlphaFoldDB" id="A0A150XPC4"/>
<evidence type="ECO:0000256" key="4">
    <source>
        <dbReference type="SAM" id="Coils"/>
    </source>
</evidence>
<keyword evidence="2" id="KW-0680">Restriction system</keyword>
<name>A0A150XPC4_9BACT</name>
<dbReference type="CDD" id="cd17521">
    <property type="entry name" value="RMtype1_S_Sau13435ORF2165P_TRD2-CR2_like"/>
    <property type="match status" value="1"/>
</dbReference>
<dbReference type="GO" id="GO:0003677">
    <property type="term" value="F:DNA binding"/>
    <property type="evidence" value="ECO:0007669"/>
    <property type="project" value="UniProtKB-KW"/>
</dbReference>
<evidence type="ECO:0000256" key="2">
    <source>
        <dbReference type="ARBA" id="ARBA00022747"/>
    </source>
</evidence>
<dbReference type="PANTHER" id="PTHR30408:SF12">
    <property type="entry name" value="TYPE I RESTRICTION ENZYME MJAVIII SPECIFICITY SUBUNIT"/>
    <property type="match status" value="1"/>
</dbReference>
<evidence type="ECO:0000256" key="1">
    <source>
        <dbReference type="ARBA" id="ARBA00010923"/>
    </source>
</evidence>
<dbReference type="CDD" id="cd17518">
    <property type="entry name" value="RMtype1_S_Asp27244ORF1181P-TRD1-CR1_like"/>
    <property type="match status" value="1"/>
</dbReference>
<feature type="domain" description="Type I restriction modification DNA specificity" evidence="5">
    <location>
        <begin position="251"/>
        <end position="422"/>
    </location>
</feature>
<dbReference type="EMBL" id="LRPB01000047">
    <property type="protein sequence ID" value="KYG80442.1"/>
    <property type="molecule type" value="Genomic_DNA"/>
</dbReference>
<keyword evidence="4" id="KW-0175">Coiled coil</keyword>
<proteinExistence type="inferred from homology"/>
<evidence type="ECO:0000259" key="5">
    <source>
        <dbReference type="Pfam" id="PF01420"/>
    </source>
</evidence>
<evidence type="ECO:0000313" key="6">
    <source>
        <dbReference type="EMBL" id="KYG80442.1"/>
    </source>
</evidence>
<accession>A0A150XPC4</accession>
<dbReference type="Pfam" id="PF01420">
    <property type="entry name" value="Methylase_S"/>
    <property type="match status" value="2"/>
</dbReference>
<evidence type="ECO:0000256" key="3">
    <source>
        <dbReference type="ARBA" id="ARBA00023125"/>
    </source>
</evidence>
<dbReference type="InterPro" id="IPR052021">
    <property type="entry name" value="Type-I_RS_S_subunit"/>
</dbReference>
<comment type="similarity">
    <text evidence="1">Belongs to the type-I restriction system S methylase family.</text>
</comment>
<feature type="coiled-coil region" evidence="4">
    <location>
        <begin position="411"/>
        <end position="438"/>
    </location>
</feature>
<feature type="domain" description="Type I restriction modification DNA specificity" evidence="5">
    <location>
        <begin position="52"/>
        <end position="226"/>
    </location>
</feature>
<dbReference type="InterPro" id="IPR044946">
    <property type="entry name" value="Restrct_endonuc_typeI_TRD_sf"/>
</dbReference>
<dbReference type="Proteomes" id="UP000075663">
    <property type="component" value="Unassembled WGS sequence"/>
</dbReference>
<dbReference type="SUPFAM" id="SSF116734">
    <property type="entry name" value="DNA methylase specificity domain"/>
    <property type="match status" value="2"/>
</dbReference>
<dbReference type="STRING" id="1914963.AWW67_09720"/>
<reference evidence="6 7" key="1">
    <citation type="submission" date="2016-01" db="EMBL/GenBank/DDBJ databases">
        <title>Genome sequencing of Roseivirga seohaensis SW-152.</title>
        <authorList>
            <person name="Selvaratnam C."/>
            <person name="Thevarajoo S."/>
            <person name="Goh K.M."/>
            <person name="Ee R."/>
            <person name="Chan K.-G."/>
            <person name="Chong C.S."/>
        </authorList>
    </citation>
    <scope>NUCLEOTIDE SEQUENCE [LARGE SCALE GENOMIC DNA]</scope>
    <source>
        <strain evidence="6 7">SW-152</strain>
    </source>
</reference>